<keyword evidence="1" id="KW-0479">Metal-binding</keyword>
<dbReference type="EMBL" id="JALJOR010000012">
    <property type="protein sequence ID" value="KAK9807484.1"/>
    <property type="molecule type" value="Genomic_DNA"/>
</dbReference>
<accession>A0AAW1PGS0</accession>
<evidence type="ECO:0000313" key="3">
    <source>
        <dbReference type="EMBL" id="KAK9807484.1"/>
    </source>
</evidence>
<dbReference type="AlphaFoldDB" id="A0AAW1PGS0"/>
<dbReference type="GO" id="GO:0003676">
    <property type="term" value="F:nucleic acid binding"/>
    <property type="evidence" value="ECO:0007669"/>
    <property type="project" value="InterPro"/>
</dbReference>
<dbReference type="GO" id="GO:0008270">
    <property type="term" value="F:zinc ion binding"/>
    <property type="evidence" value="ECO:0007669"/>
    <property type="project" value="UniProtKB-KW"/>
</dbReference>
<dbReference type="PANTHER" id="PTHR35509:SF4">
    <property type="entry name" value="DUF1995 DOMAIN-CONTAINING PROTEIN"/>
    <property type="match status" value="1"/>
</dbReference>
<reference evidence="3 4" key="1">
    <citation type="journal article" date="2024" name="Nat. Commun.">
        <title>Phylogenomics reveals the evolutionary origins of lichenization in chlorophyte algae.</title>
        <authorList>
            <person name="Puginier C."/>
            <person name="Libourel C."/>
            <person name="Otte J."/>
            <person name="Skaloud P."/>
            <person name="Haon M."/>
            <person name="Grisel S."/>
            <person name="Petersen M."/>
            <person name="Berrin J.G."/>
            <person name="Delaux P.M."/>
            <person name="Dal Grande F."/>
            <person name="Keller J."/>
        </authorList>
    </citation>
    <scope>NUCLEOTIDE SEQUENCE [LARGE SCALE GENOMIC DNA]</scope>
    <source>
        <strain evidence="3 4">SAG 2043</strain>
    </source>
</reference>
<gene>
    <name evidence="3" type="ORF">WJX72_000447</name>
</gene>
<dbReference type="InterPro" id="IPR001878">
    <property type="entry name" value="Znf_CCHC"/>
</dbReference>
<keyword evidence="1" id="KW-0863">Zinc-finger</keyword>
<dbReference type="Pfam" id="PF09353">
    <property type="entry name" value="DUF1995"/>
    <property type="match status" value="1"/>
</dbReference>
<evidence type="ECO:0000259" key="2">
    <source>
        <dbReference type="PROSITE" id="PS50158"/>
    </source>
</evidence>
<keyword evidence="1" id="KW-0862">Zinc</keyword>
<protein>
    <recommendedName>
        <fullName evidence="2">CCHC-type domain-containing protein</fullName>
    </recommendedName>
</protein>
<proteinExistence type="predicted"/>
<dbReference type="PROSITE" id="PS50158">
    <property type="entry name" value="ZF_CCHC"/>
    <property type="match status" value="1"/>
</dbReference>
<keyword evidence="4" id="KW-1185">Reference proteome</keyword>
<dbReference type="InterPro" id="IPR018962">
    <property type="entry name" value="DUF1995"/>
</dbReference>
<sequence length="624" mass="67926">MRAVGTAQRSQEAGYGQACQVLAGVVRVFGTSQQRQPLLPGRTFLLQHKVVGVGCEHRQRDLLRTLAGKTNRASLSVPRGQPLTQSRGPDGRMIVCPQCGGRGVVRTPAGLQLCPGCQEWRRQNLLVDPSALDFSALDAMVDSAPPATKRKAKSARQPLTAEHREKIRSALKGRSMGERSVEHRRNIAESMKRLMANNDTHRARISQAMTGKPKICSHCGEEGHNKRTCPQLNPDRAAQVEPPERFVVPVPVRAEEAVLQASGAILRAWQRGLRRLKVDFLLPPGPNARQPLLDQNGWPGGIRQQFRSAQPMVEGALRQLKQVPGLQGRLSADWLDETDCVGAWESETLAAVLFPTADSLHQLRELEGDRGGKRLVLIVNPQWQTAGQIVSDFGFGRSAKESETYVKSFQDVYCLKRVRFMGDEVRLLKCYPGDWQVHYIRPNGRVVLAGIEKEAPSYSRLEELLRTVPGTQAGRTWVERIIKPTKFGTGSGANALSAEAAAASAAPDDAASKPRSSPAALYAPTGAGDFGYRPDEADQLAAKKPLSSKRTSIRAAKAAASQPALDALASAASVAAQLRGAVVHRLVRLRSAPQMMWRYGVAVEAQQARMQAGVPKQTRVPMGG</sequence>
<dbReference type="InterPro" id="IPR053021">
    <property type="entry name" value="Chloroplast_ADK"/>
</dbReference>
<comment type="caution">
    <text evidence="3">The sequence shown here is derived from an EMBL/GenBank/DDBJ whole genome shotgun (WGS) entry which is preliminary data.</text>
</comment>
<name>A0AAW1PGS0_9CHLO</name>
<dbReference type="Proteomes" id="UP001489004">
    <property type="component" value="Unassembled WGS sequence"/>
</dbReference>
<dbReference type="PANTHER" id="PTHR35509">
    <property type="entry name" value="DOMAIN PROTEIN, PUTATIVE (DUF1995)-RELATED"/>
    <property type="match status" value="1"/>
</dbReference>
<organism evidence="3 4">
    <name type="scientific">[Myrmecia] bisecta</name>
    <dbReference type="NCBI Taxonomy" id="41462"/>
    <lineage>
        <taxon>Eukaryota</taxon>
        <taxon>Viridiplantae</taxon>
        <taxon>Chlorophyta</taxon>
        <taxon>core chlorophytes</taxon>
        <taxon>Trebouxiophyceae</taxon>
        <taxon>Trebouxiales</taxon>
        <taxon>Trebouxiaceae</taxon>
        <taxon>Myrmecia</taxon>
    </lineage>
</organism>
<dbReference type="InterPro" id="IPR036875">
    <property type="entry name" value="Znf_CCHC_sf"/>
</dbReference>
<evidence type="ECO:0000256" key="1">
    <source>
        <dbReference type="PROSITE-ProRule" id="PRU00047"/>
    </source>
</evidence>
<dbReference type="SUPFAM" id="SSF57756">
    <property type="entry name" value="Retrovirus zinc finger-like domains"/>
    <property type="match status" value="1"/>
</dbReference>
<feature type="domain" description="CCHC-type" evidence="2">
    <location>
        <begin position="216"/>
        <end position="231"/>
    </location>
</feature>
<evidence type="ECO:0000313" key="4">
    <source>
        <dbReference type="Proteomes" id="UP001489004"/>
    </source>
</evidence>